<comment type="caution">
    <text evidence="1">The sequence shown here is derived from an EMBL/GenBank/DDBJ whole genome shotgun (WGS) entry which is preliminary data.</text>
</comment>
<name>A0A6N7YQZ3_9PSEU</name>
<protein>
    <recommendedName>
        <fullName evidence="3">EthD domain-containing protein</fullName>
    </recommendedName>
</protein>
<organism evidence="1 2">
    <name type="scientific">Amycolatopsis pithecellobii</name>
    <dbReference type="NCBI Taxonomy" id="664692"/>
    <lineage>
        <taxon>Bacteria</taxon>
        <taxon>Bacillati</taxon>
        <taxon>Actinomycetota</taxon>
        <taxon>Actinomycetes</taxon>
        <taxon>Pseudonocardiales</taxon>
        <taxon>Pseudonocardiaceae</taxon>
        <taxon>Amycolatopsis</taxon>
    </lineage>
</organism>
<reference evidence="1 2" key="1">
    <citation type="submission" date="2019-11" db="EMBL/GenBank/DDBJ databases">
        <title>Draft genome of Amycolatopsis RM579.</title>
        <authorList>
            <person name="Duangmal K."/>
            <person name="Mingma R."/>
        </authorList>
    </citation>
    <scope>NUCLEOTIDE SEQUENCE [LARGE SCALE GENOMIC DNA]</scope>
    <source>
        <strain evidence="1 2">RM579</strain>
    </source>
</reference>
<accession>A0A6N7YQZ3</accession>
<evidence type="ECO:0000313" key="2">
    <source>
        <dbReference type="Proteomes" id="UP000440096"/>
    </source>
</evidence>
<dbReference type="RefSeq" id="WP_154757636.1">
    <property type="nucleotide sequence ID" value="NZ_WMBA01000022.1"/>
</dbReference>
<evidence type="ECO:0008006" key="3">
    <source>
        <dbReference type="Google" id="ProtNLM"/>
    </source>
</evidence>
<evidence type="ECO:0000313" key="1">
    <source>
        <dbReference type="EMBL" id="MTD55437.1"/>
    </source>
</evidence>
<dbReference type="EMBL" id="WMBA01000022">
    <property type="protein sequence ID" value="MTD55437.1"/>
    <property type="molecule type" value="Genomic_DNA"/>
</dbReference>
<dbReference type="Proteomes" id="UP000440096">
    <property type="component" value="Unassembled WGS sequence"/>
</dbReference>
<dbReference type="AlphaFoldDB" id="A0A6N7YQZ3"/>
<keyword evidence="2" id="KW-1185">Reference proteome</keyword>
<sequence length="120" mass="13682">MSDITPGMMIVAVDFDREHDEELNSWYDEEHVPERAAIDGVTGVRRFVRTEGGFATPPGMDIVTLPKYLQVYDLSDINIPAGKEWSALSEPAAVSERSLRNFPFVRNVSRGMYVEMRRFK</sequence>
<dbReference type="OrthoDB" id="3481501at2"/>
<proteinExistence type="predicted"/>
<gene>
    <name evidence="1" type="ORF">GKO32_15835</name>
</gene>